<keyword evidence="8" id="KW-0275">Fatty acid biosynthesis</keyword>
<evidence type="ECO:0000256" key="10">
    <source>
        <dbReference type="ARBA" id="ARBA00048843"/>
    </source>
</evidence>
<proteinExistence type="inferred from homology"/>
<dbReference type="Pfam" id="PF00107">
    <property type="entry name" value="ADH_zinc_N"/>
    <property type="match status" value="1"/>
</dbReference>
<evidence type="ECO:0000256" key="6">
    <source>
        <dbReference type="ARBA" id="ARBA00023002"/>
    </source>
</evidence>
<keyword evidence="4" id="KW-0521">NADP</keyword>
<dbReference type="InterPro" id="IPR051034">
    <property type="entry name" value="Mito_Enoyl-ACP_Reductase"/>
</dbReference>
<keyword evidence="2" id="KW-0444">Lipid biosynthesis</keyword>
<reference evidence="12 13" key="1">
    <citation type="submission" date="2021-01" db="EMBL/GenBank/DDBJ databases">
        <title>Whole genome shotgun sequence of Actinoplanes deccanensis NBRC 13994.</title>
        <authorList>
            <person name="Komaki H."/>
            <person name="Tamura T."/>
        </authorList>
    </citation>
    <scope>NUCLEOTIDE SEQUENCE [LARGE SCALE GENOMIC DNA]</scope>
    <source>
        <strain evidence="12 13">NBRC 13994</strain>
    </source>
</reference>
<evidence type="ECO:0000256" key="5">
    <source>
        <dbReference type="ARBA" id="ARBA00022946"/>
    </source>
</evidence>
<sequence>MKSVQLHEYGKPVTLVEAEPAPLGDTDVRVAIEAAPLNPSDFLTLSGRYAVRPPLPSPVGGEGVGVVTETGAGVTAVRTGDLVLVLPNPRPGTWQEEIVVPERFVVRADPRAEVTQLATAGINAATAYLLLSYGELREGDWVVQTAANSGLGTFVNALAKLRGVRTLNVVRRADAVVRGGDAVVVSDGTLTEQIAAALAGDRPRLLLDGVSGPVVTELAAVLAPGAHIVSFGALSQQPFTLSTPHLLFKNLTVHGFWLNNWIAAAPREEIERVYADVTALIAEGVLRTEIAAEYALADYARAIEHASAPGRTGKVVFTR</sequence>
<evidence type="ECO:0000256" key="3">
    <source>
        <dbReference type="ARBA" id="ARBA00022832"/>
    </source>
</evidence>
<evidence type="ECO:0000256" key="4">
    <source>
        <dbReference type="ARBA" id="ARBA00022857"/>
    </source>
</evidence>
<dbReference type="InterPro" id="IPR020843">
    <property type="entry name" value="ER"/>
</dbReference>
<organism evidence="12 13">
    <name type="scientific">Paractinoplanes deccanensis</name>
    <dbReference type="NCBI Taxonomy" id="113561"/>
    <lineage>
        <taxon>Bacteria</taxon>
        <taxon>Bacillati</taxon>
        <taxon>Actinomycetota</taxon>
        <taxon>Actinomycetes</taxon>
        <taxon>Micromonosporales</taxon>
        <taxon>Micromonosporaceae</taxon>
        <taxon>Paractinoplanes</taxon>
    </lineage>
</organism>
<protein>
    <recommendedName>
        <fullName evidence="9">enoyl-[acyl-carrier-protein] reductase</fullName>
        <ecNumber evidence="9">1.3.1.104</ecNumber>
    </recommendedName>
</protein>
<dbReference type="InterPro" id="IPR036291">
    <property type="entry name" value="NAD(P)-bd_dom_sf"/>
</dbReference>
<dbReference type="SUPFAM" id="SSF51735">
    <property type="entry name" value="NAD(P)-binding Rossmann-fold domains"/>
    <property type="match status" value="1"/>
</dbReference>
<dbReference type="Proteomes" id="UP000609879">
    <property type="component" value="Unassembled WGS sequence"/>
</dbReference>
<keyword evidence="13" id="KW-1185">Reference proteome</keyword>
<dbReference type="SMART" id="SM00829">
    <property type="entry name" value="PKS_ER"/>
    <property type="match status" value="1"/>
</dbReference>
<comment type="similarity">
    <text evidence="1">Belongs to the zinc-containing alcohol dehydrogenase family. Quinone oxidoreductase subfamily.</text>
</comment>
<dbReference type="RefSeq" id="WP_203762303.1">
    <property type="nucleotide sequence ID" value="NZ_BAAABO010000006.1"/>
</dbReference>
<dbReference type="InterPro" id="IPR013154">
    <property type="entry name" value="ADH-like_N"/>
</dbReference>
<evidence type="ECO:0000256" key="1">
    <source>
        <dbReference type="ARBA" id="ARBA00010371"/>
    </source>
</evidence>
<evidence type="ECO:0000313" key="13">
    <source>
        <dbReference type="Proteomes" id="UP000609879"/>
    </source>
</evidence>
<dbReference type="EMBL" id="BOMI01000053">
    <property type="protein sequence ID" value="GID74259.1"/>
    <property type="molecule type" value="Genomic_DNA"/>
</dbReference>
<dbReference type="Gene3D" id="3.40.50.720">
    <property type="entry name" value="NAD(P)-binding Rossmann-like Domain"/>
    <property type="match status" value="1"/>
</dbReference>
<accession>A0ABQ3Y2P2</accession>
<dbReference type="Pfam" id="PF08240">
    <property type="entry name" value="ADH_N"/>
    <property type="match status" value="1"/>
</dbReference>
<dbReference type="Gene3D" id="3.90.180.10">
    <property type="entry name" value="Medium-chain alcohol dehydrogenases, catalytic domain"/>
    <property type="match status" value="1"/>
</dbReference>
<comment type="caution">
    <text evidence="12">The sequence shown here is derived from an EMBL/GenBank/DDBJ whole genome shotgun (WGS) entry which is preliminary data.</text>
</comment>
<evidence type="ECO:0000256" key="9">
    <source>
        <dbReference type="ARBA" id="ARBA00038963"/>
    </source>
</evidence>
<dbReference type="CDD" id="cd05282">
    <property type="entry name" value="ETR_like"/>
    <property type="match status" value="1"/>
</dbReference>
<dbReference type="EC" id="1.3.1.104" evidence="9"/>
<feature type="domain" description="Enoyl reductase (ER)" evidence="11">
    <location>
        <begin position="10"/>
        <end position="317"/>
    </location>
</feature>
<comment type="catalytic activity">
    <reaction evidence="10">
        <text>a 2,3-saturated acyl-[ACP] + NADP(+) = a (2E)-enoyl-[ACP] + NADPH + H(+)</text>
        <dbReference type="Rhea" id="RHEA:22564"/>
        <dbReference type="Rhea" id="RHEA-COMP:9925"/>
        <dbReference type="Rhea" id="RHEA-COMP:9926"/>
        <dbReference type="ChEBI" id="CHEBI:15378"/>
        <dbReference type="ChEBI" id="CHEBI:57783"/>
        <dbReference type="ChEBI" id="CHEBI:58349"/>
        <dbReference type="ChEBI" id="CHEBI:78784"/>
        <dbReference type="ChEBI" id="CHEBI:78785"/>
        <dbReference type="EC" id="1.3.1.104"/>
    </reaction>
</comment>
<dbReference type="InterPro" id="IPR011032">
    <property type="entry name" value="GroES-like_sf"/>
</dbReference>
<evidence type="ECO:0000256" key="2">
    <source>
        <dbReference type="ARBA" id="ARBA00022516"/>
    </source>
</evidence>
<evidence type="ECO:0000259" key="11">
    <source>
        <dbReference type="SMART" id="SM00829"/>
    </source>
</evidence>
<dbReference type="PANTHER" id="PTHR43981">
    <property type="entry name" value="ENOYL-[ACYL-CARRIER-PROTEIN] REDUCTASE, MITOCHONDRIAL"/>
    <property type="match status" value="1"/>
</dbReference>
<evidence type="ECO:0000313" key="12">
    <source>
        <dbReference type="EMBL" id="GID74259.1"/>
    </source>
</evidence>
<dbReference type="InterPro" id="IPR013149">
    <property type="entry name" value="ADH-like_C"/>
</dbReference>
<keyword evidence="6" id="KW-0560">Oxidoreductase</keyword>
<dbReference type="SUPFAM" id="SSF50129">
    <property type="entry name" value="GroES-like"/>
    <property type="match status" value="1"/>
</dbReference>
<dbReference type="PANTHER" id="PTHR43981:SF2">
    <property type="entry name" value="ENOYL-[ACYL-CARRIER-PROTEIN] REDUCTASE, MITOCHONDRIAL"/>
    <property type="match status" value="1"/>
</dbReference>
<gene>
    <name evidence="12" type="ORF">Ade02nite_29000</name>
</gene>
<keyword evidence="3" id="KW-0276">Fatty acid metabolism</keyword>
<keyword evidence="5" id="KW-0809">Transit peptide</keyword>
<evidence type="ECO:0000256" key="7">
    <source>
        <dbReference type="ARBA" id="ARBA00023098"/>
    </source>
</evidence>
<name>A0ABQ3Y2P2_9ACTN</name>
<evidence type="ECO:0000256" key="8">
    <source>
        <dbReference type="ARBA" id="ARBA00023160"/>
    </source>
</evidence>
<keyword evidence="7" id="KW-0443">Lipid metabolism</keyword>